<keyword evidence="3" id="KW-0238">DNA-binding</keyword>
<evidence type="ECO:0000313" key="4">
    <source>
        <dbReference type="Proteomes" id="UP000249065"/>
    </source>
</evidence>
<reference evidence="4" key="1">
    <citation type="submission" date="2018-06" db="EMBL/GenBank/DDBJ databases">
        <authorList>
            <person name="Khan S.A."/>
        </authorList>
    </citation>
    <scope>NUCLEOTIDE SEQUENCE [LARGE SCALE GENOMIC DNA]</scope>
    <source>
        <strain evidence="4">DB-1506</strain>
    </source>
</reference>
<dbReference type="PANTHER" id="PTHR34075:SF5">
    <property type="entry name" value="BLR3430 PROTEIN"/>
    <property type="match status" value="1"/>
</dbReference>
<dbReference type="GO" id="GO:0003677">
    <property type="term" value="F:DNA binding"/>
    <property type="evidence" value="ECO:0007669"/>
    <property type="project" value="UniProtKB-KW"/>
</dbReference>
<dbReference type="SUPFAM" id="SSF50249">
    <property type="entry name" value="Nucleic acid-binding proteins"/>
    <property type="match status" value="1"/>
</dbReference>
<dbReference type="EMBL" id="QLIX01000002">
    <property type="protein sequence ID" value="RAI60084.1"/>
    <property type="molecule type" value="Genomic_DNA"/>
</dbReference>
<dbReference type="Pfam" id="PF12172">
    <property type="entry name" value="zf-ChsH2"/>
    <property type="match status" value="1"/>
</dbReference>
<dbReference type="Proteomes" id="UP000249065">
    <property type="component" value="Unassembled WGS sequence"/>
</dbReference>
<dbReference type="Pfam" id="PF01796">
    <property type="entry name" value="OB_ChsH2_C"/>
    <property type="match status" value="1"/>
</dbReference>
<dbReference type="RefSeq" id="WP_111468269.1">
    <property type="nucleotide sequence ID" value="NZ_QLIX01000002.1"/>
</dbReference>
<name>A0A327MDA5_9PROT</name>
<dbReference type="InterPro" id="IPR052513">
    <property type="entry name" value="Thioester_dehydratase-like"/>
</dbReference>
<evidence type="ECO:0000313" key="3">
    <source>
        <dbReference type="EMBL" id="RAI60084.1"/>
    </source>
</evidence>
<feature type="domain" description="ChsH2 C-terminal OB-fold" evidence="1">
    <location>
        <begin position="57"/>
        <end position="115"/>
    </location>
</feature>
<sequence>MAKERSIPAPLTNPETEPFWAAAREGRFLLRACTACGKAHWYPRAVCPFCMSEKTEWREASGRGTIYSVSVMKRAPEVYAVAYVTLEEGPTMMTNIVDCDFDALAIGQAVALTWRPTQGDGPPYPQFRPA</sequence>
<comment type="caution">
    <text evidence="3">The sequence shown here is derived from an EMBL/GenBank/DDBJ whole genome shotgun (WGS) entry which is preliminary data.</text>
</comment>
<accession>A0A327MDA5</accession>
<organism evidence="3 4">
    <name type="scientific">Roseicella frigidaeris</name>
    <dbReference type="NCBI Taxonomy" id="2230885"/>
    <lineage>
        <taxon>Bacteria</taxon>
        <taxon>Pseudomonadati</taxon>
        <taxon>Pseudomonadota</taxon>
        <taxon>Alphaproteobacteria</taxon>
        <taxon>Acetobacterales</taxon>
        <taxon>Roseomonadaceae</taxon>
        <taxon>Roseicella</taxon>
    </lineage>
</organism>
<gene>
    <name evidence="3" type="ORF">DOO78_03040</name>
</gene>
<evidence type="ECO:0000259" key="2">
    <source>
        <dbReference type="Pfam" id="PF12172"/>
    </source>
</evidence>
<dbReference type="InterPro" id="IPR002878">
    <property type="entry name" value="ChsH2_C"/>
</dbReference>
<dbReference type="PANTHER" id="PTHR34075">
    <property type="entry name" value="BLR3430 PROTEIN"/>
    <property type="match status" value="1"/>
</dbReference>
<proteinExistence type="predicted"/>
<dbReference type="InterPro" id="IPR012340">
    <property type="entry name" value="NA-bd_OB-fold"/>
</dbReference>
<evidence type="ECO:0000259" key="1">
    <source>
        <dbReference type="Pfam" id="PF01796"/>
    </source>
</evidence>
<keyword evidence="4" id="KW-1185">Reference proteome</keyword>
<feature type="domain" description="ChsH2 rubredoxin-like zinc ribbon" evidence="2">
    <location>
        <begin position="20"/>
        <end position="54"/>
    </location>
</feature>
<dbReference type="Gene3D" id="6.10.30.10">
    <property type="match status" value="1"/>
</dbReference>
<dbReference type="OrthoDB" id="3182121at2"/>
<dbReference type="AlphaFoldDB" id="A0A327MDA5"/>
<dbReference type="InterPro" id="IPR022002">
    <property type="entry name" value="ChsH2_Znr"/>
</dbReference>
<protein>
    <submittedName>
        <fullName evidence="3">DNA-binding protein</fullName>
    </submittedName>
</protein>